<dbReference type="GO" id="GO:0005789">
    <property type="term" value="C:endoplasmic reticulum membrane"/>
    <property type="evidence" value="ECO:0007669"/>
    <property type="project" value="UniProtKB-SubCell"/>
</dbReference>
<feature type="transmembrane region" description="Helical" evidence="5">
    <location>
        <begin position="417"/>
        <end position="438"/>
    </location>
</feature>
<dbReference type="Gene3D" id="1.10.238.10">
    <property type="entry name" value="EF-hand"/>
    <property type="match status" value="1"/>
</dbReference>
<keyword evidence="3" id="KW-0256">Endoplasmic reticulum</keyword>
<gene>
    <name evidence="7" type="ORF">SISNIDRAFT_472304</name>
</gene>
<protein>
    <recommendedName>
        <fullName evidence="3">Mechanosensitive ion channel protein</fullName>
    </recommendedName>
</protein>
<dbReference type="PANTHER" id="PTHR31323:SF15">
    <property type="entry name" value="MECHANOSENSITIVE ION CHANNEL PROTEIN MSY1"/>
    <property type="match status" value="1"/>
</dbReference>
<evidence type="ECO:0000256" key="4">
    <source>
        <dbReference type="SAM" id="MobiDB-lite"/>
    </source>
</evidence>
<feature type="transmembrane region" description="Helical" evidence="5">
    <location>
        <begin position="196"/>
        <end position="213"/>
    </location>
</feature>
<dbReference type="InterPro" id="IPR010920">
    <property type="entry name" value="LSM_dom_sf"/>
</dbReference>
<sequence>MQTPKTEEHEKPTRPGHHHANSSWDVLGGIKRIGDDYSHFDSRNASNARLAFAQGDMPNNGVSKMYNWLLNVSIVTRWILFIVPVLALLWIPGILGFTATPKATIWGVHLKWWSIWFSVVWGGWWAGLALARIVPKILKYTIGVIAVETRVYIDWLKVLSRYVALVAWSLGTWISFNPLINARLDQSSPHKETVSFIAKFLFGLVLCSGILLAEKVAIQMVAKSFHERSYADRIREQKEARKILVTLYQHSSDIPDRDDTWKDATSSKANLLDPGRLLKRALKGFKDVAQTTTTAFGNVASEIAGSSVLQPNSPQAMVAAALVSANKSRLLARRLFYSFVSQGSEKLVLTDIAVVFPNAEEAIAAFALFDKDENGDVTRDEVELACLECHREQIAIASSIRDLDSAVGRLDSILMSLYTVVALLIMAVTLEAQFASVITGAGTLILGLSWLIGGSLQEVLTSIIFLFVKHPYDVGDRVKINTDDYTVKEMRLLSTIFADSNNCLVQAPHSVINTLFIRNMRRSPQMSEPFTWDVSYSTTFEQIEALRAKMLAYVKAERRDFLPNFDVVVVDIPEQSKLSLKADIKYKSNWQQGPLKVKRRNMWICALKTALAELKIFGPAGDTSAPAAPQKITMVPYEEVVAKENKPVSPPKTGLQETTIPRGEWQFSDRHNVFADPAQDALEHGEEVCSLHGGFGDPCPHDFSPT</sequence>
<feature type="transmembrane region" description="Helical" evidence="5">
    <location>
        <begin position="115"/>
        <end position="134"/>
    </location>
</feature>
<dbReference type="GO" id="GO:0006874">
    <property type="term" value="P:intracellular calcium ion homeostasis"/>
    <property type="evidence" value="ECO:0007669"/>
    <property type="project" value="TreeGrafter"/>
</dbReference>
<feature type="region of interest" description="Disordered" evidence="4">
    <location>
        <begin position="1"/>
        <end position="23"/>
    </location>
</feature>
<reference evidence="7 8" key="1">
    <citation type="journal article" date="2016" name="Mol. Biol. Evol.">
        <title>Comparative Genomics of Early-Diverging Mushroom-Forming Fungi Provides Insights into the Origins of Lignocellulose Decay Capabilities.</title>
        <authorList>
            <person name="Nagy L.G."/>
            <person name="Riley R."/>
            <person name="Tritt A."/>
            <person name="Adam C."/>
            <person name="Daum C."/>
            <person name="Floudas D."/>
            <person name="Sun H."/>
            <person name="Yadav J.S."/>
            <person name="Pangilinan J."/>
            <person name="Larsson K.H."/>
            <person name="Matsuura K."/>
            <person name="Barry K."/>
            <person name="Labutti K."/>
            <person name="Kuo R."/>
            <person name="Ohm R.A."/>
            <person name="Bhattacharya S.S."/>
            <person name="Shirouzu T."/>
            <person name="Yoshinaga Y."/>
            <person name="Martin F.M."/>
            <person name="Grigoriev I.V."/>
            <person name="Hibbett D.S."/>
        </authorList>
    </citation>
    <scope>NUCLEOTIDE SEQUENCE [LARGE SCALE GENOMIC DNA]</scope>
    <source>
        <strain evidence="7 8">HHB9708</strain>
    </source>
</reference>
<dbReference type="InterPro" id="IPR018247">
    <property type="entry name" value="EF_Hand_1_Ca_BS"/>
</dbReference>
<dbReference type="GO" id="GO:0005509">
    <property type="term" value="F:calcium ion binding"/>
    <property type="evidence" value="ECO:0007669"/>
    <property type="project" value="InterPro"/>
</dbReference>
<keyword evidence="8" id="KW-1185">Reference proteome</keyword>
<dbReference type="EMBL" id="KV419395">
    <property type="protein sequence ID" value="KZS98339.1"/>
    <property type="molecule type" value="Genomic_DNA"/>
</dbReference>
<proteinExistence type="inferred from homology"/>
<evidence type="ECO:0000256" key="5">
    <source>
        <dbReference type="SAM" id="Phobius"/>
    </source>
</evidence>
<name>A0A165A121_9AGAM</name>
<accession>A0A165A121</accession>
<dbReference type="GO" id="GO:0005262">
    <property type="term" value="F:calcium channel activity"/>
    <property type="evidence" value="ECO:0007669"/>
    <property type="project" value="TreeGrafter"/>
</dbReference>
<evidence type="ECO:0000256" key="3">
    <source>
        <dbReference type="PIRNR" id="PIRNR017209"/>
    </source>
</evidence>
<dbReference type="Pfam" id="PF00924">
    <property type="entry name" value="MS_channel_2nd"/>
    <property type="match status" value="1"/>
</dbReference>
<feature type="transmembrane region" description="Helical" evidence="5">
    <location>
        <begin position="155"/>
        <end position="176"/>
    </location>
</feature>
<dbReference type="PROSITE" id="PS50222">
    <property type="entry name" value="EF_HAND_2"/>
    <property type="match status" value="1"/>
</dbReference>
<evidence type="ECO:0000313" key="7">
    <source>
        <dbReference type="EMBL" id="KZS98339.1"/>
    </source>
</evidence>
<feature type="compositionally biased region" description="Basic and acidic residues" evidence="4">
    <location>
        <begin position="1"/>
        <end position="13"/>
    </location>
</feature>
<keyword evidence="3 5" id="KW-0472">Membrane</keyword>
<comment type="similarity">
    <text evidence="2 3">Belongs to the MscS (TC 1.A.23) family.</text>
</comment>
<dbReference type="InterPro" id="IPR002048">
    <property type="entry name" value="EF_hand_dom"/>
</dbReference>
<dbReference type="OrthoDB" id="544685at2759"/>
<feature type="transmembrane region" description="Helical" evidence="5">
    <location>
        <begin position="444"/>
        <end position="468"/>
    </location>
</feature>
<dbReference type="InterPro" id="IPR058650">
    <property type="entry name" value="Msy1/2-like"/>
</dbReference>
<keyword evidence="5" id="KW-1133">Transmembrane helix</keyword>
<feature type="transmembrane region" description="Helical" evidence="5">
    <location>
        <begin position="74"/>
        <end position="95"/>
    </location>
</feature>
<organism evidence="7 8">
    <name type="scientific">Sistotremastrum niveocremeum HHB9708</name>
    <dbReference type="NCBI Taxonomy" id="1314777"/>
    <lineage>
        <taxon>Eukaryota</taxon>
        <taxon>Fungi</taxon>
        <taxon>Dikarya</taxon>
        <taxon>Basidiomycota</taxon>
        <taxon>Agaricomycotina</taxon>
        <taxon>Agaricomycetes</taxon>
        <taxon>Sistotremastrales</taxon>
        <taxon>Sistotremastraceae</taxon>
        <taxon>Sertulicium</taxon>
        <taxon>Sertulicium niveocremeum</taxon>
    </lineage>
</organism>
<dbReference type="Pfam" id="PF25886">
    <property type="entry name" value="Msy1"/>
    <property type="match status" value="1"/>
</dbReference>
<evidence type="ECO:0000256" key="2">
    <source>
        <dbReference type="ARBA" id="ARBA00008017"/>
    </source>
</evidence>
<comment type="subcellular location">
    <subcellularLocation>
        <location evidence="1">Endomembrane system</location>
        <topology evidence="1">Multi-pass membrane protein</topology>
    </subcellularLocation>
    <subcellularLocation>
        <location evidence="3">Endoplasmic reticulum membrane</location>
    </subcellularLocation>
</comment>
<dbReference type="SUPFAM" id="SSF50182">
    <property type="entry name" value="Sm-like ribonucleoproteins"/>
    <property type="match status" value="1"/>
</dbReference>
<evidence type="ECO:0000313" key="8">
    <source>
        <dbReference type="Proteomes" id="UP000076722"/>
    </source>
</evidence>
<dbReference type="PIRSF" id="PIRSF017209">
    <property type="entry name" value="Memb_At2g17000_prd"/>
    <property type="match status" value="1"/>
</dbReference>
<dbReference type="Proteomes" id="UP000076722">
    <property type="component" value="Unassembled WGS sequence"/>
</dbReference>
<dbReference type="InterPro" id="IPR016688">
    <property type="entry name" value="MscS-like_plants/fungi"/>
</dbReference>
<keyword evidence="5" id="KW-0812">Transmembrane</keyword>
<evidence type="ECO:0000259" key="6">
    <source>
        <dbReference type="PROSITE" id="PS50222"/>
    </source>
</evidence>
<dbReference type="PROSITE" id="PS00018">
    <property type="entry name" value="EF_HAND_1"/>
    <property type="match status" value="1"/>
</dbReference>
<dbReference type="AlphaFoldDB" id="A0A165A121"/>
<evidence type="ECO:0000256" key="1">
    <source>
        <dbReference type="ARBA" id="ARBA00004127"/>
    </source>
</evidence>
<dbReference type="InterPro" id="IPR006685">
    <property type="entry name" value="MscS_channel_2nd"/>
</dbReference>
<dbReference type="PANTHER" id="PTHR31323">
    <property type="entry name" value="MECHANOSENSITIVE ION CHANNEL PROTEIN MSY2"/>
    <property type="match status" value="1"/>
</dbReference>
<feature type="domain" description="EF-hand" evidence="6">
    <location>
        <begin position="357"/>
        <end position="392"/>
    </location>
</feature>